<dbReference type="AlphaFoldDB" id="A0A9P4Q4I2"/>
<organism evidence="1 2">
    <name type="scientific">Polychaeton citri CBS 116435</name>
    <dbReference type="NCBI Taxonomy" id="1314669"/>
    <lineage>
        <taxon>Eukaryota</taxon>
        <taxon>Fungi</taxon>
        <taxon>Dikarya</taxon>
        <taxon>Ascomycota</taxon>
        <taxon>Pezizomycotina</taxon>
        <taxon>Dothideomycetes</taxon>
        <taxon>Dothideomycetidae</taxon>
        <taxon>Capnodiales</taxon>
        <taxon>Capnodiaceae</taxon>
        <taxon>Polychaeton</taxon>
    </lineage>
</organism>
<dbReference type="Proteomes" id="UP000799441">
    <property type="component" value="Unassembled WGS sequence"/>
</dbReference>
<reference evidence="1" key="1">
    <citation type="journal article" date="2020" name="Stud. Mycol.">
        <title>101 Dothideomycetes genomes: a test case for predicting lifestyles and emergence of pathogens.</title>
        <authorList>
            <person name="Haridas S."/>
            <person name="Albert R."/>
            <person name="Binder M."/>
            <person name="Bloem J."/>
            <person name="Labutti K."/>
            <person name="Salamov A."/>
            <person name="Andreopoulos B."/>
            <person name="Baker S."/>
            <person name="Barry K."/>
            <person name="Bills G."/>
            <person name="Bluhm B."/>
            <person name="Cannon C."/>
            <person name="Castanera R."/>
            <person name="Culley D."/>
            <person name="Daum C."/>
            <person name="Ezra D."/>
            <person name="Gonzalez J."/>
            <person name="Henrissat B."/>
            <person name="Kuo A."/>
            <person name="Liang C."/>
            <person name="Lipzen A."/>
            <person name="Lutzoni F."/>
            <person name="Magnuson J."/>
            <person name="Mondo S."/>
            <person name="Nolan M."/>
            <person name="Ohm R."/>
            <person name="Pangilinan J."/>
            <person name="Park H.-J."/>
            <person name="Ramirez L."/>
            <person name="Alfaro M."/>
            <person name="Sun H."/>
            <person name="Tritt A."/>
            <person name="Yoshinaga Y."/>
            <person name="Zwiers L.-H."/>
            <person name="Turgeon B."/>
            <person name="Goodwin S."/>
            <person name="Spatafora J."/>
            <person name="Crous P."/>
            <person name="Grigoriev I."/>
        </authorList>
    </citation>
    <scope>NUCLEOTIDE SEQUENCE</scope>
    <source>
        <strain evidence="1">CBS 116435</strain>
    </source>
</reference>
<gene>
    <name evidence="1" type="ORF">K431DRAFT_287800</name>
</gene>
<evidence type="ECO:0000313" key="2">
    <source>
        <dbReference type="Proteomes" id="UP000799441"/>
    </source>
</evidence>
<keyword evidence="2" id="KW-1185">Reference proteome</keyword>
<protein>
    <submittedName>
        <fullName evidence="1">Uncharacterized protein</fullName>
    </submittedName>
</protein>
<comment type="caution">
    <text evidence="1">The sequence shown here is derived from an EMBL/GenBank/DDBJ whole genome shotgun (WGS) entry which is preliminary data.</text>
</comment>
<dbReference type="EMBL" id="MU003827">
    <property type="protein sequence ID" value="KAF2718296.1"/>
    <property type="molecule type" value="Genomic_DNA"/>
</dbReference>
<proteinExistence type="predicted"/>
<accession>A0A9P4Q4I2</accession>
<sequence length="75" mass="8575">MKRDHVREKIELAQQVSVLKERVGDAEWKAYRVDSMSAELEALNAKLDEAGKNGEASCCMIRERDHTIETLLARM</sequence>
<name>A0A9P4Q4I2_9PEZI</name>
<evidence type="ECO:0000313" key="1">
    <source>
        <dbReference type="EMBL" id="KAF2718296.1"/>
    </source>
</evidence>